<dbReference type="PANTHER" id="PTHR12271:SF36">
    <property type="entry name" value="PAP-ASSOCIATED DOMAIN-CONTAINING PROTEIN"/>
    <property type="match status" value="1"/>
</dbReference>
<keyword evidence="11" id="KW-1185">Reference proteome</keyword>
<dbReference type="EC" id="2.7.7.52" evidence="3"/>
<comment type="cofactor">
    <cofactor evidence="2">
        <name>Mg(2+)</name>
        <dbReference type="ChEBI" id="CHEBI:18420"/>
    </cofactor>
</comment>
<dbReference type="SUPFAM" id="SSF81631">
    <property type="entry name" value="PAP/OAS1 substrate-binding domain"/>
    <property type="match status" value="1"/>
</dbReference>
<dbReference type="SUPFAM" id="SSF81301">
    <property type="entry name" value="Nucleotidyltransferase"/>
    <property type="match status" value="1"/>
</dbReference>
<comment type="cofactor">
    <cofactor evidence="1">
        <name>Mn(2+)</name>
        <dbReference type="ChEBI" id="CHEBI:29035"/>
    </cofactor>
</comment>
<dbReference type="Gene3D" id="1.10.1410.10">
    <property type="match status" value="1"/>
</dbReference>
<keyword evidence="4" id="KW-0808">Transferase</keyword>
<gene>
    <name evidence="10" type="ORF">BSAL_20210</name>
</gene>
<dbReference type="Proteomes" id="UP000051952">
    <property type="component" value="Unassembled WGS sequence"/>
</dbReference>
<evidence type="ECO:0000313" key="11">
    <source>
        <dbReference type="Proteomes" id="UP000051952"/>
    </source>
</evidence>
<keyword evidence="5" id="KW-0479">Metal-binding</keyword>
<accession>A0A0S4JJT6</accession>
<sequence length="584" mass="64144">MQMRRHFSRTVGQLSLAFSKRCSSTTPSNSNNGATSSSSPTPQIQIPWASKLPSPTPSDERYAQLGEALVRCTQALDTGAVAFEECFVARGQLESIVRSCGYDMSIYAFGGLRVLGILEVGGDVDFVGVSDVEANNEEAGAIILRLTREMRRLGLRANGLPKARVPIAKVQRVSRDSPGTPAHALSSTGVFQLNKPLDPEEEGKLSMRLRELGAEALEWNSARHSVSATFPSSSALVEALSTIRKQGSVEIPLRLPVDPKHGPELYRYPFDLCLTSTGLRNSALLGDALMQYPYARHLLLAVKRWGRACGIVHTLDGLLASYALTVMCVHFLSQLRVVPLVDTARLSEEPQLMPHQLKHRPLDGVGSPEDMTKFGYLFALFFEYYGAGGFDFDNKVICTTHRSVDKSTLQWDNKDGDAMRRPPYFHIGIKDPYGLDNIGRNVTSSGAAFIREAFSKLHQHLSARLDDKVVVDGVAVTMEASMPVPSWNTSVLGFLTEPPTPDRPALELLQNSRNTAGLSPEERSSLVARDKAVHALKNLEFQRRRESVDNFGKKTAQTRTNQHAASTVAHSMVSWLRKDGATQS</sequence>
<dbReference type="PANTHER" id="PTHR12271">
    <property type="entry name" value="POLY A POLYMERASE CID PAP -RELATED"/>
    <property type="match status" value="1"/>
</dbReference>
<feature type="region of interest" description="Disordered" evidence="8">
    <location>
        <begin position="22"/>
        <end position="59"/>
    </location>
</feature>
<evidence type="ECO:0000256" key="6">
    <source>
        <dbReference type="ARBA" id="ARBA00022842"/>
    </source>
</evidence>
<keyword evidence="6" id="KW-0460">Magnesium</keyword>
<feature type="compositionally biased region" description="Low complexity" evidence="8">
    <location>
        <begin position="23"/>
        <end position="47"/>
    </location>
</feature>
<protein>
    <recommendedName>
        <fullName evidence="3">RNA uridylyltransferase</fullName>
        <ecNumber evidence="3">2.7.7.52</ecNumber>
    </recommendedName>
</protein>
<dbReference type="AlphaFoldDB" id="A0A0S4JJT6"/>
<dbReference type="OMA" id="VEWNSSY"/>
<dbReference type="InterPro" id="IPR043519">
    <property type="entry name" value="NT_sf"/>
</dbReference>
<proteinExistence type="predicted"/>
<evidence type="ECO:0000256" key="2">
    <source>
        <dbReference type="ARBA" id="ARBA00001946"/>
    </source>
</evidence>
<dbReference type="OrthoDB" id="407432at2759"/>
<evidence type="ECO:0000256" key="7">
    <source>
        <dbReference type="ARBA" id="ARBA00049105"/>
    </source>
</evidence>
<evidence type="ECO:0000256" key="4">
    <source>
        <dbReference type="ARBA" id="ARBA00022679"/>
    </source>
</evidence>
<dbReference type="GO" id="GO:0031123">
    <property type="term" value="P:RNA 3'-end processing"/>
    <property type="evidence" value="ECO:0007669"/>
    <property type="project" value="TreeGrafter"/>
</dbReference>
<dbReference type="Pfam" id="PF03828">
    <property type="entry name" value="PAP_assoc"/>
    <property type="match status" value="1"/>
</dbReference>
<evidence type="ECO:0000313" key="10">
    <source>
        <dbReference type="EMBL" id="CUG89274.1"/>
    </source>
</evidence>
<comment type="catalytic activity">
    <reaction evidence="7">
        <text>RNA(n) + UTP = RNA(n)-3'-uridine ribonucleotide + diphosphate</text>
        <dbReference type="Rhea" id="RHEA:14785"/>
        <dbReference type="Rhea" id="RHEA-COMP:14527"/>
        <dbReference type="Rhea" id="RHEA-COMP:17348"/>
        <dbReference type="ChEBI" id="CHEBI:33019"/>
        <dbReference type="ChEBI" id="CHEBI:46398"/>
        <dbReference type="ChEBI" id="CHEBI:140395"/>
        <dbReference type="ChEBI" id="CHEBI:173116"/>
        <dbReference type="EC" id="2.7.7.52"/>
    </reaction>
</comment>
<dbReference type="EMBL" id="CYKH01001717">
    <property type="protein sequence ID" value="CUG89274.1"/>
    <property type="molecule type" value="Genomic_DNA"/>
</dbReference>
<reference evidence="11" key="1">
    <citation type="submission" date="2015-09" db="EMBL/GenBank/DDBJ databases">
        <authorList>
            <consortium name="Pathogen Informatics"/>
        </authorList>
    </citation>
    <scope>NUCLEOTIDE SEQUENCE [LARGE SCALE GENOMIC DNA]</scope>
    <source>
        <strain evidence="11">Lake Konstanz</strain>
    </source>
</reference>
<evidence type="ECO:0000256" key="1">
    <source>
        <dbReference type="ARBA" id="ARBA00001936"/>
    </source>
</evidence>
<dbReference type="GO" id="GO:0005737">
    <property type="term" value="C:cytoplasm"/>
    <property type="evidence" value="ECO:0007669"/>
    <property type="project" value="UniProtKB-ARBA"/>
</dbReference>
<evidence type="ECO:0000256" key="8">
    <source>
        <dbReference type="SAM" id="MobiDB-lite"/>
    </source>
</evidence>
<dbReference type="GO" id="GO:0046872">
    <property type="term" value="F:metal ion binding"/>
    <property type="evidence" value="ECO:0007669"/>
    <property type="project" value="UniProtKB-KW"/>
</dbReference>
<evidence type="ECO:0000259" key="9">
    <source>
        <dbReference type="Pfam" id="PF03828"/>
    </source>
</evidence>
<evidence type="ECO:0000256" key="3">
    <source>
        <dbReference type="ARBA" id="ARBA00012472"/>
    </source>
</evidence>
<dbReference type="VEuPathDB" id="TriTrypDB:BSAL_20210"/>
<evidence type="ECO:0000256" key="5">
    <source>
        <dbReference type="ARBA" id="ARBA00022723"/>
    </source>
</evidence>
<dbReference type="InterPro" id="IPR002058">
    <property type="entry name" value="PAP_assoc"/>
</dbReference>
<dbReference type="Gene3D" id="3.30.460.50">
    <property type="match status" value="1"/>
</dbReference>
<organism evidence="10 11">
    <name type="scientific">Bodo saltans</name>
    <name type="common">Flagellated protozoan</name>
    <dbReference type="NCBI Taxonomy" id="75058"/>
    <lineage>
        <taxon>Eukaryota</taxon>
        <taxon>Discoba</taxon>
        <taxon>Euglenozoa</taxon>
        <taxon>Kinetoplastea</taxon>
        <taxon>Metakinetoplastina</taxon>
        <taxon>Eubodonida</taxon>
        <taxon>Bodonidae</taxon>
        <taxon>Bodo</taxon>
    </lineage>
</organism>
<feature type="domain" description="PAP-associated" evidence="9">
    <location>
        <begin position="375"/>
        <end position="437"/>
    </location>
</feature>
<dbReference type="Gene3D" id="3.30.70.1970">
    <property type="match status" value="1"/>
</dbReference>
<dbReference type="GO" id="GO:0050265">
    <property type="term" value="F:RNA uridylyltransferase activity"/>
    <property type="evidence" value="ECO:0007669"/>
    <property type="project" value="UniProtKB-EC"/>
</dbReference>
<name>A0A0S4JJT6_BODSA</name>